<dbReference type="Proteomes" id="UP000734823">
    <property type="component" value="Unassembled WGS sequence"/>
</dbReference>
<comment type="caution">
    <text evidence="1">The sequence shown here is derived from an EMBL/GenBank/DDBJ whole genome shotgun (WGS) entry which is preliminary data.</text>
</comment>
<dbReference type="RefSeq" id="WP_187221309.1">
    <property type="nucleotide sequence ID" value="NZ_JABVED010000009.1"/>
</dbReference>
<accession>A0ABR7L8T6</accession>
<keyword evidence="2" id="KW-1185">Reference proteome</keyword>
<evidence type="ECO:0000313" key="2">
    <source>
        <dbReference type="Proteomes" id="UP000734823"/>
    </source>
</evidence>
<name>A0ABR7L8T6_9PSEU</name>
<proteinExistence type="predicted"/>
<reference evidence="1 2" key="1">
    <citation type="submission" date="2020-06" db="EMBL/GenBank/DDBJ databases">
        <title>Actinokineospora xiongansis sp. nov., isolated from soil of Baiyangdian.</title>
        <authorList>
            <person name="Zhang X."/>
        </authorList>
    </citation>
    <scope>NUCLEOTIDE SEQUENCE [LARGE SCALE GENOMIC DNA]</scope>
    <source>
        <strain evidence="1 2">HBU206404</strain>
    </source>
</reference>
<evidence type="ECO:0000313" key="1">
    <source>
        <dbReference type="EMBL" id="MBC6448819.1"/>
    </source>
</evidence>
<sequence>MTQPVLLVRLRSGPGIGERRRGVHLVSAPDSVPEHLTAWCGIKIAPGTADLLPEFSGMPCELCLARAPRPILPTGG</sequence>
<dbReference type="EMBL" id="JABVED010000009">
    <property type="protein sequence ID" value="MBC6448819.1"/>
    <property type="molecule type" value="Genomic_DNA"/>
</dbReference>
<organism evidence="1 2">
    <name type="scientific">Actinokineospora xionganensis</name>
    <dbReference type="NCBI Taxonomy" id="2684470"/>
    <lineage>
        <taxon>Bacteria</taxon>
        <taxon>Bacillati</taxon>
        <taxon>Actinomycetota</taxon>
        <taxon>Actinomycetes</taxon>
        <taxon>Pseudonocardiales</taxon>
        <taxon>Pseudonocardiaceae</taxon>
        <taxon>Actinokineospora</taxon>
    </lineage>
</organism>
<gene>
    <name evidence="1" type="ORF">GPZ80_16735</name>
</gene>
<protein>
    <submittedName>
        <fullName evidence="1">Uncharacterized protein</fullName>
    </submittedName>
</protein>